<keyword evidence="1" id="KW-0472">Membrane</keyword>
<dbReference type="Proteomes" id="UP000824120">
    <property type="component" value="Chromosome 5"/>
</dbReference>
<keyword evidence="3" id="KW-1185">Reference proteome</keyword>
<keyword evidence="1" id="KW-1133">Transmembrane helix</keyword>
<reference evidence="2 3" key="1">
    <citation type="submission" date="2020-09" db="EMBL/GenBank/DDBJ databases">
        <title>De no assembly of potato wild relative species, Solanum commersonii.</title>
        <authorList>
            <person name="Cho K."/>
        </authorList>
    </citation>
    <scope>NUCLEOTIDE SEQUENCE [LARGE SCALE GENOMIC DNA]</scope>
    <source>
        <strain evidence="2">LZ3.2</strain>
        <tissue evidence="2">Leaf</tissue>
    </source>
</reference>
<dbReference type="AlphaFoldDB" id="A0A9J5Z437"/>
<evidence type="ECO:0000313" key="3">
    <source>
        <dbReference type="Proteomes" id="UP000824120"/>
    </source>
</evidence>
<accession>A0A9J5Z437</accession>
<name>A0A9J5Z437_SOLCO</name>
<evidence type="ECO:0000313" key="2">
    <source>
        <dbReference type="EMBL" id="KAG5605822.1"/>
    </source>
</evidence>
<proteinExistence type="predicted"/>
<evidence type="ECO:0000256" key="1">
    <source>
        <dbReference type="SAM" id="Phobius"/>
    </source>
</evidence>
<dbReference type="EMBL" id="JACXVP010000005">
    <property type="protein sequence ID" value="KAG5605822.1"/>
    <property type="molecule type" value="Genomic_DNA"/>
</dbReference>
<comment type="caution">
    <text evidence="2">The sequence shown here is derived from an EMBL/GenBank/DDBJ whole genome shotgun (WGS) entry which is preliminary data.</text>
</comment>
<protein>
    <submittedName>
        <fullName evidence="2">Uncharacterized protein</fullName>
    </submittedName>
</protein>
<keyword evidence="1" id="KW-0812">Transmembrane</keyword>
<sequence length="101" mass="11927">MQLQMDHAVSNPNGKIWLFWSNEVTGQVLEKHDQYITVTIQHTILPNKYMMPFIYAKCKEYMRRPLWYSFYIVGLKMGLFLTQFSSLGNRSLLVILCGNYI</sequence>
<gene>
    <name evidence="2" type="ORF">H5410_027314</name>
</gene>
<feature type="transmembrane region" description="Helical" evidence="1">
    <location>
        <begin position="66"/>
        <end position="84"/>
    </location>
</feature>
<dbReference type="OrthoDB" id="1303119at2759"/>
<organism evidence="2 3">
    <name type="scientific">Solanum commersonii</name>
    <name type="common">Commerson's wild potato</name>
    <name type="synonym">Commerson's nightshade</name>
    <dbReference type="NCBI Taxonomy" id="4109"/>
    <lineage>
        <taxon>Eukaryota</taxon>
        <taxon>Viridiplantae</taxon>
        <taxon>Streptophyta</taxon>
        <taxon>Embryophyta</taxon>
        <taxon>Tracheophyta</taxon>
        <taxon>Spermatophyta</taxon>
        <taxon>Magnoliopsida</taxon>
        <taxon>eudicotyledons</taxon>
        <taxon>Gunneridae</taxon>
        <taxon>Pentapetalae</taxon>
        <taxon>asterids</taxon>
        <taxon>lamiids</taxon>
        <taxon>Solanales</taxon>
        <taxon>Solanaceae</taxon>
        <taxon>Solanoideae</taxon>
        <taxon>Solaneae</taxon>
        <taxon>Solanum</taxon>
    </lineage>
</organism>